<reference evidence="1 2" key="1">
    <citation type="submission" date="2018-07" db="EMBL/GenBank/DDBJ databases">
        <title>Genomic Encyclopedia of Type Strains, Phase IV (KMG-IV): sequencing the most valuable type-strain genomes for metagenomic binning, comparative biology and taxonomic classification.</title>
        <authorList>
            <person name="Goeker M."/>
        </authorList>
    </citation>
    <scope>NUCLEOTIDE SEQUENCE [LARGE SCALE GENOMIC DNA]</scope>
    <source>
        <strain evidence="1 2">DSM 44952</strain>
    </source>
</reference>
<comment type="caution">
    <text evidence="1">The sequence shown here is derived from an EMBL/GenBank/DDBJ whole genome shotgun (WGS) entry which is preliminary data.</text>
</comment>
<keyword evidence="2" id="KW-1185">Reference proteome</keyword>
<evidence type="ECO:0000313" key="1">
    <source>
        <dbReference type="EMBL" id="RDI45006.1"/>
    </source>
</evidence>
<dbReference type="OrthoDB" id="4564681at2"/>
<proteinExistence type="predicted"/>
<dbReference type="EMBL" id="QQAZ01000014">
    <property type="protein sequence ID" value="RDI45006.1"/>
    <property type="molecule type" value="Genomic_DNA"/>
</dbReference>
<protein>
    <submittedName>
        <fullName evidence="1">Uncharacterized protein</fullName>
    </submittedName>
</protein>
<dbReference type="Proteomes" id="UP000255355">
    <property type="component" value="Unassembled WGS sequence"/>
</dbReference>
<evidence type="ECO:0000313" key="2">
    <source>
        <dbReference type="Proteomes" id="UP000255355"/>
    </source>
</evidence>
<name>A0A370GP06_9NOCA</name>
<dbReference type="AlphaFoldDB" id="A0A370GP06"/>
<dbReference type="RefSeq" id="WP_068019031.1">
    <property type="nucleotide sequence ID" value="NZ_QQAZ01000014.1"/>
</dbReference>
<sequence>MRTAFRDPGIPDGEKSVYAVGIADRPQRHELTTVVAREARGYRSTTEADVGTDNLTLTIEQRFQRNGEWLCAQDYYAETRSGDTVVSREEAHFVDTTHVRLSGDIAPFPPNVMPLLGGMTLLRGLDFTEGATESLELWLAFSLHWPLTSKVDKQTTVEVPAGSVPCWQVLLRPGFAQVNTLLDKMIGGLLPPSVAHFEAAPPHRLVRFGFPTQPMPSAPRGVLELVS</sequence>
<organism evidence="1 2">
    <name type="scientific">Nocardia mexicana</name>
    <dbReference type="NCBI Taxonomy" id="279262"/>
    <lineage>
        <taxon>Bacteria</taxon>
        <taxon>Bacillati</taxon>
        <taxon>Actinomycetota</taxon>
        <taxon>Actinomycetes</taxon>
        <taxon>Mycobacteriales</taxon>
        <taxon>Nocardiaceae</taxon>
        <taxon>Nocardia</taxon>
    </lineage>
</organism>
<accession>A0A370GP06</accession>
<gene>
    <name evidence="1" type="ORF">DFR68_11427</name>
</gene>